<evidence type="ECO:0000313" key="2">
    <source>
        <dbReference type="EMBL" id="GIQ82223.1"/>
    </source>
</evidence>
<name>A0A9K3CTW3_9EUKA</name>
<evidence type="ECO:0000259" key="1">
    <source>
        <dbReference type="Pfam" id="PF00566"/>
    </source>
</evidence>
<dbReference type="OrthoDB" id="294251at2759"/>
<proteinExistence type="predicted"/>
<organism evidence="2 3">
    <name type="scientific">Kipferlia bialata</name>
    <dbReference type="NCBI Taxonomy" id="797122"/>
    <lineage>
        <taxon>Eukaryota</taxon>
        <taxon>Metamonada</taxon>
        <taxon>Carpediemonas-like organisms</taxon>
        <taxon>Kipferlia</taxon>
    </lineage>
</organism>
<keyword evidence="3" id="KW-1185">Reference proteome</keyword>
<feature type="non-terminal residue" evidence="2">
    <location>
        <position position="1"/>
    </location>
</feature>
<dbReference type="EMBL" id="BDIP01000628">
    <property type="protein sequence ID" value="GIQ82223.1"/>
    <property type="molecule type" value="Genomic_DNA"/>
</dbReference>
<feature type="domain" description="Rab-GAP TBC" evidence="1">
    <location>
        <begin position="78"/>
        <end position="198"/>
    </location>
</feature>
<dbReference type="InterPro" id="IPR035969">
    <property type="entry name" value="Rab-GAP_TBC_sf"/>
</dbReference>
<gene>
    <name evidence="2" type="ORF">KIPB_003321</name>
</gene>
<dbReference type="Gene3D" id="1.10.472.80">
    <property type="entry name" value="Ypt/Rab-GAP domain of gyp1p, domain 3"/>
    <property type="match status" value="1"/>
</dbReference>
<dbReference type="SUPFAM" id="SSF47923">
    <property type="entry name" value="Ypt/Rab-GAP domain of gyp1p"/>
    <property type="match status" value="1"/>
</dbReference>
<dbReference type="Proteomes" id="UP000265618">
    <property type="component" value="Unassembled WGS sequence"/>
</dbReference>
<accession>A0A9K3CTW3</accession>
<reference evidence="2 3" key="1">
    <citation type="journal article" date="2018" name="PLoS ONE">
        <title>The draft genome of Kipferlia bialata reveals reductive genome evolution in fornicate parasites.</title>
        <authorList>
            <person name="Tanifuji G."/>
            <person name="Takabayashi S."/>
            <person name="Kume K."/>
            <person name="Takagi M."/>
            <person name="Nakayama T."/>
            <person name="Kamikawa R."/>
            <person name="Inagaki Y."/>
            <person name="Hashimoto T."/>
        </authorList>
    </citation>
    <scope>NUCLEOTIDE SEQUENCE [LARGE SCALE GENOMIC DNA]</scope>
    <source>
        <strain evidence="2">NY0173</strain>
    </source>
</reference>
<comment type="caution">
    <text evidence="2">The sequence shown here is derived from an EMBL/GenBank/DDBJ whole genome shotgun (WGS) entry which is preliminary data.</text>
</comment>
<dbReference type="Pfam" id="PF00566">
    <property type="entry name" value="RabGAP-TBC"/>
    <property type="match status" value="1"/>
</dbReference>
<evidence type="ECO:0000313" key="3">
    <source>
        <dbReference type="Proteomes" id="UP000265618"/>
    </source>
</evidence>
<protein>
    <recommendedName>
        <fullName evidence="1">Rab-GAP TBC domain-containing protein</fullName>
    </recommendedName>
</protein>
<dbReference type="AlphaFoldDB" id="A0A9K3CTW3"/>
<dbReference type="InterPro" id="IPR000195">
    <property type="entry name" value="Rab-GAP-TBC_dom"/>
</dbReference>
<sequence>MSLLIPSVGVTTKGAGKASAVTGYVSGGADLFAKEPLLYDTIAEKVSATYPDGIPPELSPTFGNVPYSVFTLSTPYMKTRYCPAILPLITVLLSYMEPCHVHATIVAMIRQSGASYYLPLTVEDSMLFSLTFVDLMRRHVPDVVEAFHERSFPISVGYKALFDTLFLYALPKDVSLRLLDVFFSEGSKALYRFGVAHAQTLSKLMFPNSDPYTLA</sequence>